<organism evidence="1 2">
    <name type="scientific">Novipirellula rosea</name>
    <dbReference type="NCBI Taxonomy" id="1031540"/>
    <lineage>
        <taxon>Bacteria</taxon>
        <taxon>Pseudomonadati</taxon>
        <taxon>Planctomycetota</taxon>
        <taxon>Planctomycetia</taxon>
        <taxon>Pirellulales</taxon>
        <taxon>Pirellulaceae</taxon>
        <taxon>Novipirellula</taxon>
    </lineage>
</organism>
<evidence type="ECO:0000313" key="1">
    <source>
        <dbReference type="EMBL" id="GAA4449659.1"/>
    </source>
</evidence>
<protein>
    <submittedName>
        <fullName evidence="1">Uncharacterized protein</fullName>
    </submittedName>
</protein>
<sequence length="81" mass="9420">MPANPDWLIAEKPSRLGGFWDIQIKGRRFSPQTDDHVRVIIGSQYKITCDTLIESERYRQKFGEDFSGSLKELVNYAEEIK</sequence>
<keyword evidence="2" id="KW-1185">Reference proteome</keyword>
<dbReference type="Proteomes" id="UP001500840">
    <property type="component" value="Unassembled WGS sequence"/>
</dbReference>
<dbReference type="EMBL" id="BAABGA010000018">
    <property type="protein sequence ID" value="GAA4449659.1"/>
    <property type="molecule type" value="Genomic_DNA"/>
</dbReference>
<reference evidence="2" key="1">
    <citation type="journal article" date="2019" name="Int. J. Syst. Evol. Microbiol.">
        <title>The Global Catalogue of Microorganisms (GCM) 10K type strain sequencing project: providing services to taxonomists for standard genome sequencing and annotation.</title>
        <authorList>
            <consortium name="The Broad Institute Genomics Platform"/>
            <consortium name="The Broad Institute Genome Sequencing Center for Infectious Disease"/>
            <person name="Wu L."/>
            <person name="Ma J."/>
        </authorList>
    </citation>
    <scope>NUCLEOTIDE SEQUENCE [LARGE SCALE GENOMIC DNA]</scope>
    <source>
        <strain evidence="2">JCM 17759</strain>
    </source>
</reference>
<proteinExistence type="predicted"/>
<name>A0ABP8MHG7_9BACT</name>
<comment type="caution">
    <text evidence="1">The sequence shown here is derived from an EMBL/GenBank/DDBJ whole genome shotgun (WGS) entry which is preliminary data.</text>
</comment>
<accession>A0ABP8MHG7</accession>
<evidence type="ECO:0000313" key="2">
    <source>
        <dbReference type="Proteomes" id="UP001500840"/>
    </source>
</evidence>
<gene>
    <name evidence="1" type="ORF">GCM10023156_14630</name>
</gene>